<evidence type="ECO:0000256" key="1">
    <source>
        <dbReference type="SAM" id="Phobius"/>
    </source>
</evidence>
<gene>
    <name evidence="2" type="ORF">A2U01_0008141</name>
</gene>
<organism evidence="2 3">
    <name type="scientific">Trifolium medium</name>
    <dbReference type="NCBI Taxonomy" id="97028"/>
    <lineage>
        <taxon>Eukaryota</taxon>
        <taxon>Viridiplantae</taxon>
        <taxon>Streptophyta</taxon>
        <taxon>Embryophyta</taxon>
        <taxon>Tracheophyta</taxon>
        <taxon>Spermatophyta</taxon>
        <taxon>Magnoliopsida</taxon>
        <taxon>eudicotyledons</taxon>
        <taxon>Gunneridae</taxon>
        <taxon>Pentapetalae</taxon>
        <taxon>rosids</taxon>
        <taxon>fabids</taxon>
        <taxon>Fabales</taxon>
        <taxon>Fabaceae</taxon>
        <taxon>Papilionoideae</taxon>
        <taxon>50 kb inversion clade</taxon>
        <taxon>NPAAA clade</taxon>
        <taxon>Hologalegina</taxon>
        <taxon>IRL clade</taxon>
        <taxon>Trifolieae</taxon>
        <taxon>Trifolium</taxon>
    </lineage>
</organism>
<dbReference type="EMBL" id="LXQA010011872">
    <property type="protein sequence ID" value="MCH87275.1"/>
    <property type="molecule type" value="Genomic_DNA"/>
</dbReference>
<keyword evidence="3" id="KW-1185">Reference proteome</keyword>
<accession>A0A392MJL6</accession>
<comment type="caution">
    <text evidence="2">The sequence shown here is derived from an EMBL/GenBank/DDBJ whole genome shotgun (WGS) entry which is preliminary data.</text>
</comment>
<keyword evidence="1" id="KW-1133">Transmembrane helix</keyword>
<feature type="transmembrane region" description="Helical" evidence="1">
    <location>
        <begin position="81"/>
        <end position="114"/>
    </location>
</feature>
<keyword evidence="1" id="KW-0812">Transmembrane</keyword>
<dbReference type="AlphaFoldDB" id="A0A392MJL6"/>
<reference evidence="2 3" key="1">
    <citation type="journal article" date="2018" name="Front. Plant Sci.">
        <title>Red Clover (Trifolium pratense) and Zigzag Clover (T. medium) - A Picture of Genomic Similarities and Differences.</title>
        <authorList>
            <person name="Dluhosova J."/>
            <person name="Istvanek J."/>
            <person name="Nedelnik J."/>
            <person name="Repkova J."/>
        </authorList>
    </citation>
    <scope>NUCLEOTIDE SEQUENCE [LARGE SCALE GENOMIC DNA]</scope>
    <source>
        <strain evidence="3">cv. 10/8</strain>
        <tissue evidence="2">Leaf</tissue>
    </source>
</reference>
<dbReference type="Proteomes" id="UP000265520">
    <property type="component" value="Unassembled WGS sequence"/>
</dbReference>
<proteinExistence type="predicted"/>
<keyword evidence="1" id="KW-0472">Membrane</keyword>
<protein>
    <submittedName>
        <fullName evidence="2">Myb-like transcription factor</fullName>
    </submittedName>
</protein>
<name>A0A392MJL6_9FABA</name>
<evidence type="ECO:0000313" key="2">
    <source>
        <dbReference type="EMBL" id="MCH87275.1"/>
    </source>
</evidence>
<sequence length="116" mass="13497">AVKKQDRAGLNLIWNAYVWVMWCARNDCVFNNKAVNIDEIVDQIKLLSWKWSIGRMATGPCLLYEWKWSPVDCFKSMTPRLCFFVLVLLLLDTVLACCFSFVLAWFVSFCGIIVLY</sequence>
<evidence type="ECO:0000313" key="3">
    <source>
        <dbReference type="Proteomes" id="UP000265520"/>
    </source>
</evidence>
<feature type="non-terminal residue" evidence="2">
    <location>
        <position position="1"/>
    </location>
</feature>